<dbReference type="PANTHER" id="PTHR47366:SF1">
    <property type="entry name" value="TWO-ON-TWO HEMOGLOBIN-3"/>
    <property type="match status" value="1"/>
</dbReference>
<dbReference type="Proteomes" id="UP001321445">
    <property type="component" value="Chromosome"/>
</dbReference>
<evidence type="ECO:0000256" key="4">
    <source>
        <dbReference type="ARBA" id="ARBA00023004"/>
    </source>
</evidence>
<dbReference type="Gene3D" id="1.10.490.10">
    <property type="entry name" value="Globins"/>
    <property type="match status" value="1"/>
</dbReference>
<dbReference type="SUPFAM" id="SSF46458">
    <property type="entry name" value="Globin-like"/>
    <property type="match status" value="1"/>
</dbReference>
<evidence type="ECO:0000256" key="2">
    <source>
        <dbReference type="ARBA" id="ARBA00022617"/>
    </source>
</evidence>
<organism evidence="6 7">
    <name type="scientific">Hydrogenimonas cancrithermarum</name>
    <dbReference type="NCBI Taxonomy" id="2993563"/>
    <lineage>
        <taxon>Bacteria</taxon>
        <taxon>Pseudomonadati</taxon>
        <taxon>Campylobacterota</taxon>
        <taxon>Epsilonproteobacteria</taxon>
        <taxon>Campylobacterales</taxon>
        <taxon>Hydrogenimonadaceae</taxon>
        <taxon>Hydrogenimonas</taxon>
    </lineage>
</organism>
<dbReference type="InterPro" id="IPR012292">
    <property type="entry name" value="Globin/Proto"/>
</dbReference>
<accession>A0ABN6WVY0</accession>
<dbReference type="InterPro" id="IPR001486">
    <property type="entry name" value="Hemoglobin_trunc"/>
</dbReference>
<reference evidence="6 7" key="1">
    <citation type="submission" date="2023-03" db="EMBL/GenBank/DDBJ databases">
        <title>Description of Hydrogenimonas sp. ISO32.</title>
        <authorList>
            <person name="Mino S."/>
            <person name="Fukazawa S."/>
            <person name="Sawabe T."/>
        </authorList>
    </citation>
    <scope>NUCLEOTIDE SEQUENCE [LARGE SCALE GENOMIC DNA]</scope>
    <source>
        <strain evidence="6 7">ISO32</strain>
    </source>
</reference>
<dbReference type="EMBL" id="AP027370">
    <property type="protein sequence ID" value="BDY13265.1"/>
    <property type="molecule type" value="Genomic_DNA"/>
</dbReference>
<comment type="similarity">
    <text evidence="5">Belongs to the truncated hemoglobin family. Group II subfamily.</text>
</comment>
<dbReference type="PANTHER" id="PTHR47366">
    <property type="entry name" value="TWO-ON-TWO HEMOGLOBIN-3"/>
    <property type="match status" value="1"/>
</dbReference>
<proteinExistence type="inferred from homology"/>
<evidence type="ECO:0000256" key="5">
    <source>
        <dbReference type="ARBA" id="ARBA00034496"/>
    </source>
</evidence>
<dbReference type="RefSeq" id="WP_286336224.1">
    <property type="nucleotide sequence ID" value="NZ_AP027370.1"/>
</dbReference>
<evidence type="ECO:0000313" key="7">
    <source>
        <dbReference type="Proteomes" id="UP001321445"/>
    </source>
</evidence>
<keyword evidence="1" id="KW-0813">Transport</keyword>
<evidence type="ECO:0000256" key="3">
    <source>
        <dbReference type="ARBA" id="ARBA00022723"/>
    </source>
</evidence>
<name>A0ABN6WVY0_9BACT</name>
<evidence type="ECO:0008006" key="8">
    <source>
        <dbReference type="Google" id="ProtNLM"/>
    </source>
</evidence>
<evidence type="ECO:0000313" key="6">
    <source>
        <dbReference type="EMBL" id="BDY13265.1"/>
    </source>
</evidence>
<keyword evidence="7" id="KW-1185">Reference proteome</keyword>
<dbReference type="InterPro" id="IPR044203">
    <property type="entry name" value="GlbO/GLB3-like"/>
</dbReference>
<keyword evidence="3" id="KW-0479">Metal-binding</keyword>
<dbReference type="InterPro" id="IPR009050">
    <property type="entry name" value="Globin-like_sf"/>
</dbReference>
<gene>
    <name evidence="6" type="ORF">HCR_15770</name>
</gene>
<evidence type="ECO:0000256" key="1">
    <source>
        <dbReference type="ARBA" id="ARBA00022448"/>
    </source>
</evidence>
<keyword evidence="4" id="KW-0408">Iron</keyword>
<sequence>MNYAITPIPGPGIKPPVTKPDPAFLQTIGEAGMRSLISRFYDLLVQSKIKHLFPDKPDELEEAKRNSADFFIQICGGHPYFNERRGAPMMGKRHQPFAIDARARVIWLQQFALALEPVEAPEHLKQGFWRYLDIFSAWMINR</sequence>
<protein>
    <recommendedName>
        <fullName evidence="8">Globin</fullName>
    </recommendedName>
</protein>
<dbReference type="Pfam" id="PF01152">
    <property type="entry name" value="Bac_globin"/>
    <property type="match status" value="1"/>
</dbReference>
<keyword evidence="2" id="KW-0349">Heme</keyword>